<evidence type="ECO:0000256" key="1">
    <source>
        <dbReference type="SAM" id="Phobius"/>
    </source>
</evidence>
<proteinExistence type="predicted"/>
<accession>A0AAE1AUD1</accession>
<dbReference type="Proteomes" id="UP001283361">
    <property type="component" value="Unassembled WGS sequence"/>
</dbReference>
<evidence type="ECO:0000313" key="3">
    <source>
        <dbReference type="Proteomes" id="UP001283361"/>
    </source>
</evidence>
<keyword evidence="1" id="KW-0812">Transmembrane</keyword>
<dbReference type="AlphaFoldDB" id="A0AAE1AUD1"/>
<keyword evidence="3" id="KW-1185">Reference proteome</keyword>
<protein>
    <submittedName>
        <fullName evidence="2">Uncharacterized protein</fullName>
    </submittedName>
</protein>
<feature type="transmembrane region" description="Helical" evidence="1">
    <location>
        <begin position="45"/>
        <end position="68"/>
    </location>
</feature>
<keyword evidence="1" id="KW-1133">Transmembrane helix</keyword>
<keyword evidence="1" id="KW-0472">Membrane</keyword>
<name>A0AAE1AUD1_9GAST</name>
<sequence length="85" mass="9282">MLLLSTGSAHGVNQLVVPLLGQPNHRTWTTRDSDFDPGMVVVKRLLGFFPIIQPVIGGCFSPWLLTVYKAGANRSAGMLPNQHCH</sequence>
<reference evidence="2" key="1">
    <citation type="journal article" date="2023" name="G3 (Bethesda)">
        <title>A reference genome for the long-term kleptoplast-retaining sea slug Elysia crispata morphotype clarki.</title>
        <authorList>
            <person name="Eastman K.E."/>
            <person name="Pendleton A.L."/>
            <person name="Shaikh M.A."/>
            <person name="Suttiyut T."/>
            <person name="Ogas R."/>
            <person name="Tomko P."/>
            <person name="Gavelis G."/>
            <person name="Widhalm J.R."/>
            <person name="Wisecaver J.H."/>
        </authorList>
    </citation>
    <scope>NUCLEOTIDE SEQUENCE</scope>
    <source>
        <strain evidence="2">ECLA1</strain>
    </source>
</reference>
<dbReference type="EMBL" id="JAWDGP010001132">
    <property type="protein sequence ID" value="KAK3794180.1"/>
    <property type="molecule type" value="Genomic_DNA"/>
</dbReference>
<comment type="caution">
    <text evidence="2">The sequence shown here is derived from an EMBL/GenBank/DDBJ whole genome shotgun (WGS) entry which is preliminary data.</text>
</comment>
<evidence type="ECO:0000313" key="2">
    <source>
        <dbReference type="EMBL" id="KAK3794180.1"/>
    </source>
</evidence>
<gene>
    <name evidence="2" type="ORF">RRG08_049580</name>
</gene>
<organism evidence="2 3">
    <name type="scientific">Elysia crispata</name>
    <name type="common">lettuce slug</name>
    <dbReference type="NCBI Taxonomy" id="231223"/>
    <lineage>
        <taxon>Eukaryota</taxon>
        <taxon>Metazoa</taxon>
        <taxon>Spiralia</taxon>
        <taxon>Lophotrochozoa</taxon>
        <taxon>Mollusca</taxon>
        <taxon>Gastropoda</taxon>
        <taxon>Heterobranchia</taxon>
        <taxon>Euthyneura</taxon>
        <taxon>Panpulmonata</taxon>
        <taxon>Sacoglossa</taxon>
        <taxon>Placobranchoidea</taxon>
        <taxon>Plakobranchidae</taxon>
        <taxon>Elysia</taxon>
    </lineage>
</organism>